<organism evidence="2">
    <name type="scientific">Xenopus tropicalis</name>
    <name type="common">Western clawed frog</name>
    <name type="synonym">Silurana tropicalis</name>
    <dbReference type="NCBI Taxonomy" id="8364"/>
    <lineage>
        <taxon>Eukaryota</taxon>
        <taxon>Metazoa</taxon>
        <taxon>Chordata</taxon>
        <taxon>Craniata</taxon>
        <taxon>Vertebrata</taxon>
        <taxon>Euteleostomi</taxon>
        <taxon>Amphibia</taxon>
        <taxon>Batrachia</taxon>
        <taxon>Anura</taxon>
        <taxon>Pipoidea</taxon>
        <taxon>Pipidae</taxon>
        <taxon>Xenopodinae</taxon>
        <taxon>Xenopus</taxon>
        <taxon>Silurana</taxon>
    </lineage>
</organism>
<reference evidence="2" key="2">
    <citation type="submission" date="2021-03" db="UniProtKB">
        <authorList>
            <consortium name="Ensembl"/>
        </authorList>
    </citation>
    <scope>IDENTIFICATION</scope>
</reference>
<dbReference type="InterPro" id="IPR043502">
    <property type="entry name" value="DNA/RNA_pol_sf"/>
</dbReference>
<feature type="domain" description="Reverse transcriptase" evidence="1">
    <location>
        <begin position="177"/>
        <end position="451"/>
    </location>
</feature>
<reference evidence="2" key="1">
    <citation type="journal article" date="2010" name="Science">
        <title>The genome of the Western clawed frog Xenopus tropicalis.</title>
        <authorList>
            <person name="Hellsten U."/>
            <person name="Harland R.M."/>
            <person name="Gilchrist M.J."/>
            <person name="Hendrix D."/>
            <person name="Jurka J."/>
            <person name="Kapitonov V."/>
            <person name="Ovcharenko I."/>
            <person name="Putnam N.H."/>
            <person name="Shu S."/>
            <person name="Taher L."/>
            <person name="Blitz I.L."/>
            <person name="Blumberg B."/>
            <person name="Dichmann D.S."/>
            <person name="Dubchak I."/>
            <person name="Amaya E."/>
            <person name="Detter J.C."/>
            <person name="Fletcher R."/>
            <person name="Gerhard D.S."/>
            <person name="Goodstein D."/>
            <person name="Graves T."/>
            <person name="Grigoriev I.V."/>
            <person name="Grimwood J."/>
            <person name="Kawashima T."/>
            <person name="Lindquist E."/>
            <person name="Lucas S.M."/>
            <person name="Mead P.E."/>
            <person name="Mitros T."/>
            <person name="Ogino H."/>
            <person name="Ohta Y."/>
            <person name="Poliakov A.V."/>
            <person name="Pollet N."/>
            <person name="Robert J."/>
            <person name="Salamov A."/>
            <person name="Sater A.K."/>
            <person name="Schmutz J."/>
            <person name="Terry A."/>
            <person name="Vize P.D."/>
            <person name="Warren W.C."/>
            <person name="Wells D."/>
            <person name="Wills A."/>
            <person name="Wilson R.K."/>
            <person name="Zimmerman L.B."/>
            <person name="Zorn A.M."/>
            <person name="Grainger R."/>
            <person name="Grammer T."/>
            <person name="Khokha M.K."/>
            <person name="Richardson P.M."/>
            <person name="Rokhsar D.S."/>
        </authorList>
    </citation>
    <scope>NUCLEOTIDE SEQUENCE [LARGE SCALE GENOMIC DNA]</scope>
    <source>
        <strain evidence="2">Nigerian</strain>
    </source>
</reference>
<dbReference type="CDD" id="cd01650">
    <property type="entry name" value="RT_nLTR_like"/>
    <property type="match status" value="1"/>
</dbReference>
<dbReference type="GeneTree" id="ENSGT00940000163630"/>
<name>A0A803KB25_XENTR</name>
<dbReference type="InterPro" id="IPR000477">
    <property type="entry name" value="RT_dom"/>
</dbReference>
<dbReference type="InParanoid" id="A0A803KB25"/>
<evidence type="ECO:0000313" key="2">
    <source>
        <dbReference type="Ensembl" id="ENSXETP00000117582"/>
    </source>
</evidence>
<evidence type="ECO:0000259" key="1">
    <source>
        <dbReference type="PROSITE" id="PS50878"/>
    </source>
</evidence>
<dbReference type="PANTHER" id="PTHR31635">
    <property type="entry name" value="REVERSE TRANSCRIPTASE DOMAIN-CONTAINING PROTEIN-RELATED"/>
    <property type="match status" value="1"/>
</dbReference>
<dbReference type="Pfam" id="PF00078">
    <property type="entry name" value="RVT_1"/>
    <property type="match status" value="1"/>
</dbReference>
<dbReference type="SUPFAM" id="SSF56672">
    <property type="entry name" value="DNA/RNA polymerases"/>
    <property type="match status" value="1"/>
</dbReference>
<accession>A0A803KB25</accession>
<dbReference type="PROSITE" id="PS50878">
    <property type="entry name" value="RT_POL"/>
    <property type="match status" value="1"/>
</dbReference>
<dbReference type="PANTHER" id="PTHR31635:SF196">
    <property type="entry name" value="REVERSE TRANSCRIPTASE DOMAIN-CONTAINING PROTEIN-RELATED"/>
    <property type="match status" value="1"/>
</dbReference>
<dbReference type="AlphaFoldDB" id="A0A803KB25"/>
<proteinExistence type="predicted"/>
<sequence length="932" mass="107189">MQAKLEDLEKQNKETSTPLLRAQLTKLRTELDLHLTAKAASTLQWRSQKYYSLSNKPTTLLAKQLKNHQNPTQPYIKLELLRERSQGTQVKSYKTLFSTSTQFSKVKADKFLESAGLPCLTDIQSNLLESTITQEEVRKAIKQLKISKAPGPDGFTALYYKKYAKILIPYLTNTLNEIMDGGSWGRDSLLAQITPIPKPDTDPLQCANYRPISIMNIDVKILSKILAERLNTFLPTIIDSDQVGFVPKRQASDNIRRALTFIHTIQSKAIPGLLVSIDLSKAFDSVSWPYLHYILERWGFKQKFRHVIKALYNNPQAYVRWGPYFTDPFQLSGGTRQGCPLSPILFILALEPLAAQIRNNINITGLNVDSTHHKLCLFADDILMLITRPLITLPNLIDTFNKFTGLSGLKINYTKTCAININLPPPQIKLLKLNFDFQWQTTYLKYLGVKITPNIRDLYKTNYPPLWKKVAEDLEKWSKQNISWIGRIHAVKMVILPQVLYYFRTLPIPIPNADLEKLQQQVMKFIWNFKPPRVSKATVLAPRQKGGLGAPNMGKYFQAAQLASIPLMYASPPPKWVTMEETLIHPVKLIATLWTPYVHRPDGLTPMLEHILGVWDKVKHKAKLFSPHYPAVPIIGNPEFQPGLNKVSFQWWEAKGLTVLRHMYGISGPLNWDRFQQLYSPPPGELFRFMQVQHYLKSKFKGIQVPPSTYLEIICTKYPYSKGVLSKLYSLLSETSLPPTLPYVRAWERDLGQTLEEKDWFVIWDQTAHNSINTSLLEAGYKVLLRWYLVPSRLHKINNQCDPQCFRKCGSEGTVYHIWWQCSRVQRFWTRVYQMIYSVTGINLPKSPEHALLGMKIPNINKNARTLINQIFTAAKLTIAKAWKSPLLPIPQLKNKINWILVNEKLTSILTDRQEQFQKIWAPWLQYSISLS</sequence>
<protein>
    <recommendedName>
        <fullName evidence="1">Reverse transcriptase domain-containing protein</fullName>
    </recommendedName>
</protein>
<dbReference type="Ensembl" id="ENSXETT00000118141">
    <property type="protein sequence ID" value="ENSXETP00000117582"/>
    <property type="gene ID" value="ENSXETG00000047762"/>
</dbReference>